<dbReference type="CDD" id="cd03747">
    <property type="entry name" value="Ntn_PGA_like"/>
    <property type="match status" value="1"/>
</dbReference>
<protein>
    <submittedName>
        <fullName evidence="4">Penicillin acylase family protein</fullName>
    </submittedName>
</protein>
<comment type="caution">
    <text evidence="4">The sequence shown here is derived from an EMBL/GenBank/DDBJ whole genome shotgun (WGS) entry which is preliminary data.</text>
</comment>
<dbReference type="PANTHER" id="PTHR34218:SF4">
    <property type="entry name" value="ACYL-HOMOSERINE LACTONE ACYLASE QUIP"/>
    <property type="match status" value="1"/>
</dbReference>
<dbReference type="EMBL" id="JAPWGY010000002">
    <property type="protein sequence ID" value="MCZ4280154.1"/>
    <property type="molecule type" value="Genomic_DNA"/>
</dbReference>
<name>A0ABT4LGC8_9PROT</name>
<dbReference type="Gene3D" id="3.60.20.10">
    <property type="entry name" value="Glutamine Phosphoribosylpyrophosphate, subunit 1, domain 1"/>
    <property type="match status" value="1"/>
</dbReference>
<evidence type="ECO:0000256" key="3">
    <source>
        <dbReference type="ARBA" id="ARBA00023145"/>
    </source>
</evidence>
<dbReference type="Gene3D" id="1.10.439.10">
    <property type="entry name" value="Penicillin Amidohydrolase, domain 1"/>
    <property type="match status" value="1"/>
</dbReference>
<keyword evidence="2" id="KW-0378">Hydrolase</keyword>
<keyword evidence="5" id="KW-1185">Reference proteome</keyword>
<evidence type="ECO:0000313" key="4">
    <source>
        <dbReference type="EMBL" id="MCZ4280154.1"/>
    </source>
</evidence>
<gene>
    <name evidence="4" type="ORF">O4H49_05170</name>
</gene>
<evidence type="ECO:0000256" key="2">
    <source>
        <dbReference type="ARBA" id="ARBA00022801"/>
    </source>
</evidence>
<dbReference type="Gene3D" id="2.30.120.10">
    <property type="match status" value="1"/>
</dbReference>
<dbReference type="Pfam" id="PF01804">
    <property type="entry name" value="Penicil_amidase"/>
    <property type="match status" value="1"/>
</dbReference>
<dbReference type="InterPro" id="IPR002692">
    <property type="entry name" value="S45"/>
</dbReference>
<dbReference type="InterPro" id="IPR023343">
    <property type="entry name" value="Penicillin_amidase_dom1"/>
</dbReference>
<evidence type="ECO:0000256" key="1">
    <source>
        <dbReference type="ARBA" id="ARBA00006586"/>
    </source>
</evidence>
<keyword evidence="3" id="KW-0865">Zymogen</keyword>
<dbReference type="InterPro" id="IPR043147">
    <property type="entry name" value="Penicillin_amidase_A-knob"/>
</dbReference>
<dbReference type="InterPro" id="IPR043146">
    <property type="entry name" value="Penicillin_amidase_N_B-knob"/>
</dbReference>
<organism evidence="4 5">
    <name type="scientific">Kiloniella laminariae</name>
    <dbReference type="NCBI Taxonomy" id="454162"/>
    <lineage>
        <taxon>Bacteria</taxon>
        <taxon>Pseudomonadati</taxon>
        <taxon>Pseudomonadota</taxon>
        <taxon>Alphaproteobacteria</taxon>
        <taxon>Rhodospirillales</taxon>
        <taxon>Kiloniellaceae</taxon>
        <taxon>Kiloniella</taxon>
    </lineage>
</organism>
<dbReference type="PANTHER" id="PTHR34218">
    <property type="entry name" value="PEPTIDASE S45 PENICILLIN AMIDASE"/>
    <property type="match status" value="1"/>
</dbReference>
<reference evidence="4" key="1">
    <citation type="submission" date="2022-12" db="EMBL/GenBank/DDBJ databases">
        <title>Bacterial isolates from different developmental stages of Nematostella vectensis.</title>
        <authorList>
            <person name="Fraune S."/>
        </authorList>
    </citation>
    <scope>NUCLEOTIDE SEQUENCE</scope>
    <source>
        <strain evidence="4">G21630-S1</strain>
    </source>
</reference>
<sequence>MIRFFRFFSRAVLALICLLLLLSLGAYLWLRSSLPQMSGEITLQSLQEPAIISRDQDGLTTIRARNEADAFRALGFAHAQDRLWQMDFMRRAGAGRLSEVSGQATLEIDRFMRTLGLYRLAEANYQQLSPATKMIFEAYSEGVNAYIAQHQGILPPEFLLLEYTPEPWQPIDSLVWGRLMALQLSDNFNRELLRQRLFVKLPSSEIDQLWPQDPADPGIIVPEKFSENQEMQELNKVAGGEIPLPWPLAPKDASNAWVIAAERSTTGGAILANDPHLALDAPGPWYLARIETPGFTWAGATAPGVPLMVLGHNGHIAWGFTTTHGDTQDLFIEQVAQDDPEKYLTPKGYKLFDSRIETIRIKDQPDHKLAVRLSRHGPIISPVLRQTTATGSAPLALSWAALREDDKTAEALFNINRAHNWQEFEAALENFHSPQQTLVMADTSGNIALAAAGRVPLRRDGDGRYPAFGATDLYDWTGFIPDKDRPQSVNPANGKLVTANNRLVGPEYPYLITQDWPNSYRARRIHQLIDAKEKLSLEDNIAIQMDTLSLAAQELLPLLLEIETTAPQEQRILEKLGLWNGDMRPDINEPVLFHRWIYWLNRTAFGQLPSDSESFQSPDILRLARLIQTRPENWCQYGEKLSTELTSEHNCRNQLAASLKQLALEIPDPDLVQNWGESHKVHFKHPIYDRIPVLDRLFRLEIATAGSHDTVNRGSPSLHESQNLSFPNVHGPSFRAVYDLTNLDNSSFLLATGQSGNPLSGFYGNFLSRWRDGIYVKLDGSQKQHTGDHLALIPEK</sequence>
<dbReference type="Proteomes" id="UP001069802">
    <property type="component" value="Unassembled WGS sequence"/>
</dbReference>
<dbReference type="InterPro" id="IPR014395">
    <property type="entry name" value="Pen/GL7ACA/AHL_acylase"/>
</dbReference>
<evidence type="ECO:0000313" key="5">
    <source>
        <dbReference type="Proteomes" id="UP001069802"/>
    </source>
</evidence>
<dbReference type="InterPro" id="IPR029055">
    <property type="entry name" value="Ntn_hydrolases_N"/>
</dbReference>
<accession>A0ABT4LGC8</accession>
<comment type="similarity">
    <text evidence="1">Belongs to the peptidase S45 family.</text>
</comment>
<dbReference type="RefSeq" id="WP_269422365.1">
    <property type="nucleotide sequence ID" value="NZ_JAPWGY010000002.1"/>
</dbReference>
<dbReference type="PIRSF" id="PIRSF001227">
    <property type="entry name" value="Pen_acylase"/>
    <property type="match status" value="1"/>
</dbReference>
<proteinExistence type="inferred from homology"/>
<dbReference type="Gene3D" id="1.10.1400.10">
    <property type="match status" value="1"/>
</dbReference>
<dbReference type="SUPFAM" id="SSF56235">
    <property type="entry name" value="N-terminal nucleophile aminohydrolases (Ntn hydrolases)"/>
    <property type="match status" value="1"/>
</dbReference>